<evidence type="ECO:0000256" key="2">
    <source>
        <dbReference type="ARBA" id="ARBA00022473"/>
    </source>
</evidence>
<feature type="DNA-binding region" description="Homeobox" evidence="6">
    <location>
        <begin position="325"/>
        <end position="384"/>
    </location>
</feature>
<dbReference type="PANTHER" id="PTHR24340:SF41">
    <property type="entry name" value="MUSCLE-SPECIFIC HOMEOBOX PROTEIN TINMAN-RELATED"/>
    <property type="match status" value="1"/>
</dbReference>
<evidence type="ECO:0000256" key="3">
    <source>
        <dbReference type="ARBA" id="ARBA00023125"/>
    </source>
</evidence>
<evidence type="ECO:0000256" key="8">
    <source>
        <dbReference type="SAM" id="MobiDB-lite"/>
    </source>
</evidence>
<keyword evidence="5 6" id="KW-0539">Nucleus</keyword>
<evidence type="ECO:0000259" key="9">
    <source>
        <dbReference type="PROSITE" id="PS50071"/>
    </source>
</evidence>
<protein>
    <recommendedName>
        <fullName evidence="9">Homeobox domain-containing protein</fullName>
    </recommendedName>
</protein>
<dbReference type="FunFam" id="1.10.10.60:FF:000532">
    <property type="entry name" value="C. Elegans Homeobox"/>
    <property type="match status" value="1"/>
</dbReference>
<feature type="region of interest" description="Disordered" evidence="8">
    <location>
        <begin position="271"/>
        <end position="327"/>
    </location>
</feature>
<evidence type="ECO:0000256" key="1">
    <source>
        <dbReference type="ARBA" id="ARBA00004123"/>
    </source>
</evidence>
<evidence type="ECO:0000256" key="4">
    <source>
        <dbReference type="ARBA" id="ARBA00023155"/>
    </source>
</evidence>
<dbReference type="CDD" id="cd00086">
    <property type="entry name" value="homeodomain"/>
    <property type="match status" value="1"/>
</dbReference>
<keyword evidence="2" id="KW-0217">Developmental protein</keyword>
<proteinExistence type="predicted"/>
<feature type="region of interest" description="Disordered" evidence="8">
    <location>
        <begin position="79"/>
        <end position="172"/>
    </location>
</feature>
<dbReference type="InterPro" id="IPR001356">
    <property type="entry name" value="HD"/>
</dbReference>
<dbReference type="GO" id="GO:0030855">
    <property type="term" value="P:epithelial cell differentiation"/>
    <property type="evidence" value="ECO:0007669"/>
    <property type="project" value="UniProtKB-ARBA"/>
</dbReference>
<dbReference type="GO" id="GO:0055007">
    <property type="term" value="P:cardiac muscle cell differentiation"/>
    <property type="evidence" value="ECO:0007669"/>
    <property type="project" value="UniProtKB-ARBA"/>
</dbReference>
<dbReference type="EMBL" id="JAMKOV010000001">
    <property type="protein sequence ID" value="KAI8046397.1"/>
    <property type="molecule type" value="Genomic_DNA"/>
</dbReference>
<keyword evidence="11" id="KW-1185">Reference proteome</keyword>
<feature type="compositionally biased region" description="Basic residues" evidence="8">
    <location>
        <begin position="153"/>
        <end position="170"/>
    </location>
</feature>
<feature type="compositionally biased region" description="Basic residues" evidence="8">
    <location>
        <begin position="85"/>
        <end position="100"/>
    </location>
</feature>
<dbReference type="InterPro" id="IPR017970">
    <property type="entry name" value="Homeobox_CS"/>
</dbReference>
<sequence length="440" mass="48825">MLQHHQQQAQSGGYYDYNQSPSPGSLTNADALNTTPFSVKDILNMVNQTEAYEGAYGHLDSAAAASALYGAGEYQQHLHQPPHQYHGHQQHQHHQHHQHQHQQSELPASQQQLQPQLLDDGSTTASSLSPLLPPPPHQLYGGYQEYGMPAHMFQHHHGHPHPHPHPHTHAHQGFQHSASAYNMSASQFYAGASASAYQSPATYNYNYAGAGEVYAGATPSAVSIKSEYIPTPYVTPSPTLDLNSSAEVDSLQAPAQKLCGNPLTQRLMETASNSASLRSIHSAEEGTKRKDNSQVTSSRSELRKSSINGTSNHGSNGGSSKPRMKRKPRVLFSQAQVLELECRFRLKKYLTGAEREIIAQKLNLSATQVKIWFQNRRYKSKRGDIDCEGIAKHLNLKSEPLHSPTSLPPPIPNHVMWPPTIQQSQQQQQHVQQQQIQHMQ</sequence>
<dbReference type="PROSITE" id="PS50071">
    <property type="entry name" value="HOMEOBOX_2"/>
    <property type="match status" value="1"/>
</dbReference>
<dbReference type="InterPro" id="IPR050394">
    <property type="entry name" value="Homeobox_NK-like"/>
</dbReference>
<dbReference type="InterPro" id="IPR009057">
    <property type="entry name" value="Homeodomain-like_sf"/>
</dbReference>
<feature type="compositionally biased region" description="Low complexity" evidence="8">
    <location>
        <begin position="422"/>
        <end position="440"/>
    </location>
</feature>
<dbReference type="Gene3D" id="1.10.10.60">
    <property type="entry name" value="Homeodomain-like"/>
    <property type="match status" value="1"/>
</dbReference>
<feature type="compositionally biased region" description="Low complexity" evidence="8">
    <location>
        <begin position="101"/>
        <end position="118"/>
    </location>
</feature>
<evidence type="ECO:0000256" key="5">
    <source>
        <dbReference type="ARBA" id="ARBA00023242"/>
    </source>
</evidence>
<organism evidence="10 11">
    <name type="scientific">Drosophila gunungcola</name>
    <name type="common">fruit fly</name>
    <dbReference type="NCBI Taxonomy" id="103775"/>
    <lineage>
        <taxon>Eukaryota</taxon>
        <taxon>Metazoa</taxon>
        <taxon>Ecdysozoa</taxon>
        <taxon>Arthropoda</taxon>
        <taxon>Hexapoda</taxon>
        <taxon>Insecta</taxon>
        <taxon>Pterygota</taxon>
        <taxon>Neoptera</taxon>
        <taxon>Endopterygota</taxon>
        <taxon>Diptera</taxon>
        <taxon>Brachycera</taxon>
        <taxon>Muscomorpha</taxon>
        <taxon>Ephydroidea</taxon>
        <taxon>Drosophilidae</taxon>
        <taxon>Drosophila</taxon>
        <taxon>Sophophora</taxon>
    </lineage>
</organism>
<evidence type="ECO:0000256" key="6">
    <source>
        <dbReference type="PROSITE-ProRule" id="PRU00108"/>
    </source>
</evidence>
<dbReference type="GO" id="GO:0048565">
    <property type="term" value="P:digestive tract development"/>
    <property type="evidence" value="ECO:0007669"/>
    <property type="project" value="UniProtKB-ARBA"/>
</dbReference>
<keyword evidence="3 6" id="KW-0238">DNA-binding</keyword>
<evidence type="ECO:0000256" key="7">
    <source>
        <dbReference type="RuleBase" id="RU000682"/>
    </source>
</evidence>
<feature type="domain" description="Homeobox" evidence="9">
    <location>
        <begin position="323"/>
        <end position="383"/>
    </location>
</feature>
<feature type="compositionally biased region" description="Basic and acidic residues" evidence="8">
    <location>
        <begin position="281"/>
        <end position="292"/>
    </location>
</feature>
<evidence type="ECO:0000313" key="10">
    <source>
        <dbReference type="EMBL" id="KAI8046397.1"/>
    </source>
</evidence>
<comment type="subcellular location">
    <subcellularLocation>
        <location evidence="1 6 7">Nucleus</location>
    </subcellularLocation>
</comment>
<dbReference type="AlphaFoldDB" id="A0A9Q0BVM6"/>
<feature type="region of interest" description="Disordered" evidence="8">
    <location>
        <begin position="421"/>
        <end position="440"/>
    </location>
</feature>
<dbReference type="OrthoDB" id="6159439at2759"/>
<dbReference type="SMART" id="SM00389">
    <property type="entry name" value="HOX"/>
    <property type="match status" value="1"/>
</dbReference>
<accession>A0A9Q0BVM6</accession>
<reference evidence="10" key="1">
    <citation type="journal article" date="2023" name="Genome Biol. Evol.">
        <title>Long-read-based Genome Assembly of Drosophila gunungcola Reveals Fewer Chemosensory Genes in Flower-breeding Species.</title>
        <authorList>
            <person name="Negi A."/>
            <person name="Liao B.Y."/>
            <person name="Yeh S.D."/>
        </authorList>
    </citation>
    <scope>NUCLEOTIDE SEQUENCE</scope>
    <source>
        <strain evidence="10">Sukarami</strain>
    </source>
</reference>
<dbReference type="GO" id="GO:0000981">
    <property type="term" value="F:DNA-binding transcription factor activity, RNA polymerase II-specific"/>
    <property type="evidence" value="ECO:0007669"/>
    <property type="project" value="InterPro"/>
</dbReference>
<feature type="compositionally biased region" description="Low complexity" evidence="8">
    <location>
        <begin position="305"/>
        <end position="320"/>
    </location>
</feature>
<feature type="region of interest" description="Disordered" evidence="8">
    <location>
        <begin position="1"/>
        <end position="31"/>
    </location>
</feature>
<keyword evidence="4 6" id="KW-0371">Homeobox</keyword>
<dbReference type="GO" id="GO:0000978">
    <property type="term" value="F:RNA polymerase II cis-regulatory region sequence-specific DNA binding"/>
    <property type="evidence" value="ECO:0007669"/>
    <property type="project" value="TreeGrafter"/>
</dbReference>
<comment type="caution">
    <text evidence="10">The sequence shown here is derived from an EMBL/GenBank/DDBJ whole genome shotgun (WGS) entry which is preliminary data.</text>
</comment>
<dbReference type="PROSITE" id="PS00027">
    <property type="entry name" value="HOMEOBOX_1"/>
    <property type="match status" value="1"/>
</dbReference>
<dbReference type="Proteomes" id="UP001059596">
    <property type="component" value="Chromosome 3R"/>
</dbReference>
<name>A0A9Q0BVM6_9MUSC</name>
<dbReference type="GO" id="GO:0007399">
    <property type="term" value="P:nervous system development"/>
    <property type="evidence" value="ECO:0007669"/>
    <property type="project" value="UniProtKB-ARBA"/>
</dbReference>
<dbReference type="GO" id="GO:0035050">
    <property type="term" value="P:embryonic heart tube development"/>
    <property type="evidence" value="ECO:0007669"/>
    <property type="project" value="UniProtKB-ARBA"/>
</dbReference>
<dbReference type="GO" id="GO:0005634">
    <property type="term" value="C:nucleus"/>
    <property type="evidence" value="ECO:0007669"/>
    <property type="project" value="UniProtKB-SubCell"/>
</dbReference>
<evidence type="ECO:0000313" key="11">
    <source>
        <dbReference type="Proteomes" id="UP001059596"/>
    </source>
</evidence>
<dbReference type="SUPFAM" id="SSF46689">
    <property type="entry name" value="Homeodomain-like"/>
    <property type="match status" value="1"/>
</dbReference>
<gene>
    <name evidence="10" type="ORF">M5D96_002599</name>
</gene>
<dbReference type="PANTHER" id="PTHR24340">
    <property type="entry name" value="HOMEOBOX PROTEIN NKX"/>
    <property type="match status" value="1"/>
</dbReference>
<dbReference type="Pfam" id="PF00046">
    <property type="entry name" value="Homeodomain"/>
    <property type="match status" value="1"/>
</dbReference>